<dbReference type="EMBL" id="RJVQ01000005">
    <property type="protein sequence ID" value="RQW62687.1"/>
    <property type="molecule type" value="Genomic_DNA"/>
</dbReference>
<dbReference type="InterPro" id="IPR004089">
    <property type="entry name" value="MCPsignal_dom"/>
</dbReference>
<dbReference type="AlphaFoldDB" id="A0A3N9TEM1"/>
<feature type="coiled-coil region" evidence="5">
    <location>
        <begin position="417"/>
        <end position="444"/>
    </location>
</feature>
<dbReference type="GO" id="GO:0006935">
    <property type="term" value="P:chemotaxis"/>
    <property type="evidence" value="ECO:0007669"/>
    <property type="project" value="InterPro"/>
</dbReference>
<proteinExistence type="inferred from homology"/>
<evidence type="ECO:0000256" key="6">
    <source>
        <dbReference type="SAM" id="Phobius"/>
    </source>
</evidence>
<accession>A0A3N9TEM1</accession>
<keyword evidence="6" id="KW-0812">Transmembrane</keyword>
<evidence type="ECO:0000313" key="9">
    <source>
        <dbReference type="EMBL" id="RQW62687.1"/>
    </source>
</evidence>
<dbReference type="InterPro" id="IPR003660">
    <property type="entry name" value="HAMP_dom"/>
</dbReference>
<keyword evidence="6" id="KW-1133">Transmembrane helix</keyword>
<sequence>MIQLYKHKSINTQLRGIMLLCLIISFSVIAVLVYRSSAQILLNSILEDHKARVEVIAKTISEQFNEYIDSTKLLESTFEHGYLDNLQIENTSVEFSGHQLNNISHEGSSLVGNYDVVDRFTRDTGAIATIFVQSGNDWLRVSTSLKDTNGQRMVGTVLGQSHPAFEKMRSGQDFYDQVTLFGKRYITYYHPLMKDGQPAAILFIGQPVQKAAETMFQNLSQLKWGETGSTLVVDAHDNSIGTYLLKAPGSSQTSILDERDANGNKIFGQIFEQANGLITYQAKSGDQVHEKYLVFTDIPGWKWKLIGGTYVDEVTQASQELLKLIVIISALVGAATFIIIAAFLSKTIKPLITLSSIMERIRDGEVSMTLSEERTDSKNEIIQLHSSVRSMTTKLNNLVNEIRTTSESVRDKSNGVLDDANQGLRQSEQQQEQIEQIVAAIEEMATSAQGVAEQVEAIAGYVREADENTQSGLELVEGVCIDVAQLNDQLSESASAINQVSQDSGNIQSVTKMIDEIAEQTNLLALNAAIEAARAGEHGRGFAVVADEVRTLAHRTQTSVKDVVDIIDKLNVSTQRAVALMNQSQERANSVMDRSQEAGASLETIAGQVREIATQADTIAATAEQQSVVSQQVAQSATEISELNNLSRNNNAQTAKSSSELDALANNLNKQVEFFH</sequence>
<feature type="transmembrane region" description="Helical" evidence="6">
    <location>
        <begin position="12"/>
        <end position="34"/>
    </location>
</feature>
<dbReference type="RefSeq" id="WP_124937681.1">
    <property type="nucleotide sequence ID" value="NZ_RJVQ01000005.1"/>
</dbReference>
<dbReference type="Pfam" id="PF17201">
    <property type="entry name" value="Cache_3-Cache_2"/>
    <property type="match status" value="1"/>
</dbReference>
<dbReference type="Pfam" id="PF00015">
    <property type="entry name" value="MCPsignal"/>
    <property type="match status" value="1"/>
</dbReference>
<dbReference type="PANTHER" id="PTHR32089">
    <property type="entry name" value="METHYL-ACCEPTING CHEMOTAXIS PROTEIN MCPB"/>
    <property type="match status" value="1"/>
</dbReference>
<dbReference type="PROSITE" id="PS50111">
    <property type="entry name" value="CHEMOTAXIS_TRANSDUC_2"/>
    <property type="match status" value="1"/>
</dbReference>
<reference evidence="9 10" key="1">
    <citation type="submission" date="2018-11" db="EMBL/GenBank/DDBJ databases">
        <title>Vibrio LJC006 sp. nov., isolated from seawater during the bloom of the enteromorpha.</title>
        <authorList>
            <person name="Liang J."/>
        </authorList>
    </citation>
    <scope>NUCLEOTIDE SEQUENCE [LARGE SCALE GENOMIC DNA]</scope>
    <source>
        <strain evidence="9 10">LJC006</strain>
    </source>
</reference>
<dbReference type="GO" id="GO:0007165">
    <property type="term" value="P:signal transduction"/>
    <property type="evidence" value="ECO:0007669"/>
    <property type="project" value="UniProtKB-KW"/>
</dbReference>
<dbReference type="PANTHER" id="PTHR32089:SF74">
    <property type="entry name" value="METHYL-ACCEPTING CHEMOTAXIS PROTEIN AER"/>
    <property type="match status" value="1"/>
</dbReference>
<evidence type="ECO:0000256" key="5">
    <source>
        <dbReference type="SAM" id="Coils"/>
    </source>
</evidence>
<evidence type="ECO:0000313" key="10">
    <source>
        <dbReference type="Proteomes" id="UP000281112"/>
    </source>
</evidence>
<dbReference type="CDD" id="cd11386">
    <property type="entry name" value="MCP_signal"/>
    <property type="match status" value="1"/>
</dbReference>
<dbReference type="OrthoDB" id="9763018at2"/>
<evidence type="ECO:0000256" key="3">
    <source>
        <dbReference type="ARBA" id="ARBA00029447"/>
    </source>
</evidence>
<evidence type="ECO:0000259" key="7">
    <source>
        <dbReference type="PROSITE" id="PS50111"/>
    </source>
</evidence>
<keyword evidence="2 4" id="KW-0807">Transducer</keyword>
<organism evidence="9 10">
    <name type="scientific">Vibrio viridaestus</name>
    <dbReference type="NCBI Taxonomy" id="2487322"/>
    <lineage>
        <taxon>Bacteria</taxon>
        <taxon>Pseudomonadati</taxon>
        <taxon>Pseudomonadota</taxon>
        <taxon>Gammaproteobacteria</taxon>
        <taxon>Vibrionales</taxon>
        <taxon>Vibrionaceae</taxon>
        <taxon>Vibrio</taxon>
    </lineage>
</organism>
<dbReference type="Gene3D" id="3.30.450.20">
    <property type="entry name" value="PAS domain"/>
    <property type="match status" value="1"/>
</dbReference>
<dbReference type="SUPFAM" id="SSF103190">
    <property type="entry name" value="Sensory domain-like"/>
    <property type="match status" value="1"/>
</dbReference>
<feature type="domain" description="Methyl-accepting transducer" evidence="7">
    <location>
        <begin position="405"/>
        <end position="641"/>
    </location>
</feature>
<dbReference type="InterPro" id="IPR004090">
    <property type="entry name" value="Chemotax_Me-accpt_rcpt"/>
</dbReference>
<keyword evidence="10" id="KW-1185">Reference proteome</keyword>
<dbReference type="SUPFAM" id="SSF58104">
    <property type="entry name" value="Methyl-accepting chemotaxis protein (MCP) signaling domain"/>
    <property type="match status" value="1"/>
</dbReference>
<comment type="caution">
    <text evidence="9">The sequence shown here is derived from an EMBL/GenBank/DDBJ whole genome shotgun (WGS) entry which is preliminary data.</text>
</comment>
<dbReference type="GO" id="GO:0004888">
    <property type="term" value="F:transmembrane signaling receptor activity"/>
    <property type="evidence" value="ECO:0007669"/>
    <property type="project" value="InterPro"/>
</dbReference>
<dbReference type="InterPro" id="IPR033462">
    <property type="entry name" value="Cache_3-Cache_2"/>
</dbReference>
<keyword evidence="6" id="KW-0472">Membrane</keyword>
<dbReference type="InterPro" id="IPR029151">
    <property type="entry name" value="Sensor-like_sf"/>
</dbReference>
<gene>
    <name evidence="9" type="ORF">EES38_13250</name>
</gene>
<dbReference type="PRINTS" id="PR00260">
    <property type="entry name" value="CHEMTRNSDUCR"/>
</dbReference>
<dbReference type="FunFam" id="1.10.287.950:FF:000001">
    <property type="entry name" value="Methyl-accepting chemotaxis sensory transducer"/>
    <property type="match status" value="1"/>
</dbReference>
<evidence type="ECO:0000256" key="4">
    <source>
        <dbReference type="PROSITE-ProRule" id="PRU00284"/>
    </source>
</evidence>
<dbReference type="SMART" id="SM00283">
    <property type="entry name" value="MA"/>
    <property type="match status" value="1"/>
</dbReference>
<dbReference type="Gene3D" id="1.10.287.950">
    <property type="entry name" value="Methyl-accepting chemotaxis protein"/>
    <property type="match status" value="1"/>
</dbReference>
<dbReference type="PROSITE" id="PS50885">
    <property type="entry name" value="HAMP"/>
    <property type="match status" value="1"/>
</dbReference>
<feature type="domain" description="HAMP" evidence="8">
    <location>
        <begin position="345"/>
        <end position="400"/>
    </location>
</feature>
<dbReference type="Proteomes" id="UP000281112">
    <property type="component" value="Unassembled WGS sequence"/>
</dbReference>
<comment type="subcellular location">
    <subcellularLocation>
        <location evidence="1">Cell inner membrane</location>
    </subcellularLocation>
</comment>
<evidence type="ECO:0000256" key="1">
    <source>
        <dbReference type="ARBA" id="ARBA00004533"/>
    </source>
</evidence>
<name>A0A3N9TEM1_9VIBR</name>
<dbReference type="SMART" id="SM00304">
    <property type="entry name" value="HAMP"/>
    <property type="match status" value="1"/>
</dbReference>
<keyword evidence="5" id="KW-0175">Coiled coil</keyword>
<feature type="transmembrane region" description="Helical" evidence="6">
    <location>
        <begin position="321"/>
        <end position="344"/>
    </location>
</feature>
<dbReference type="GO" id="GO:0005886">
    <property type="term" value="C:plasma membrane"/>
    <property type="evidence" value="ECO:0007669"/>
    <property type="project" value="UniProtKB-SubCell"/>
</dbReference>
<evidence type="ECO:0000259" key="8">
    <source>
        <dbReference type="PROSITE" id="PS50885"/>
    </source>
</evidence>
<evidence type="ECO:0000256" key="2">
    <source>
        <dbReference type="ARBA" id="ARBA00023224"/>
    </source>
</evidence>
<protein>
    <submittedName>
        <fullName evidence="9">Methyl-accepting chemotaxis protein</fullName>
    </submittedName>
</protein>
<comment type="similarity">
    <text evidence="3">Belongs to the methyl-accepting chemotaxis (MCP) protein family.</text>
</comment>